<keyword evidence="1" id="KW-0175">Coiled coil</keyword>
<feature type="region of interest" description="Disordered" evidence="2">
    <location>
        <begin position="412"/>
        <end position="440"/>
    </location>
</feature>
<proteinExistence type="predicted"/>
<comment type="caution">
    <text evidence="4">The sequence shown here is derived from an EMBL/GenBank/DDBJ whole genome shotgun (WGS) entry which is preliminary data.</text>
</comment>
<organism evidence="4">
    <name type="scientific">Tanacetum cinerariifolium</name>
    <name type="common">Dalmatian daisy</name>
    <name type="synonym">Chrysanthemum cinerariifolium</name>
    <dbReference type="NCBI Taxonomy" id="118510"/>
    <lineage>
        <taxon>Eukaryota</taxon>
        <taxon>Viridiplantae</taxon>
        <taxon>Streptophyta</taxon>
        <taxon>Embryophyta</taxon>
        <taxon>Tracheophyta</taxon>
        <taxon>Spermatophyta</taxon>
        <taxon>Magnoliopsida</taxon>
        <taxon>eudicotyledons</taxon>
        <taxon>Gunneridae</taxon>
        <taxon>Pentapetalae</taxon>
        <taxon>asterids</taxon>
        <taxon>campanulids</taxon>
        <taxon>Asterales</taxon>
        <taxon>Asteraceae</taxon>
        <taxon>Asteroideae</taxon>
        <taxon>Anthemideae</taxon>
        <taxon>Anthemidinae</taxon>
        <taxon>Tanacetum</taxon>
    </lineage>
</organism>
<dbReference type="Pfam" id="PF14223">
    <property type="entry name" value="Retrotran_gag_2"/>
    <property type="match status" value="1"/>
</dbReference>
<dbReference type="GO" id="GO:0003676">
    <property type="term" value="F:nucleic acid binding"/>
    <property type="evidence" value="ECO:0007669"/>
    <property type="project" value="InterPro"/>
</dbReference>
<sequence length="739" mass="82563">MALPDKHQLKFNTHKDAKSLMEAIEKRFGGNKETKKVQKNLLKQQYGNFTGSSSESLDQIHDRLQNLISQLEILRESLSQEDINLKFLRSLPTYLKIYEAEVKSSSSTSPTTQNIAFVSSQNTNSTSESVSAVASVSAASIKVPISALPNVDTLSDAMAMLTIKAMRFLQRIGRNLGANGTTFIGFDMSKVECYNCHKRGHFAKEFKSPKDTRNKETHIRNVLVETSTFNALVSQCDGVGSYDWSFHAEEEPTNYAIVAFTSSSSSSSDNEVASCSKACTKACTTLQSHYDKLTNNLRKSQFDVISYKTGLQFVEARILVYQQNETIYEEDIKLIKLDVMLRDNALVDLRKKFKKAEQEKDELKLKLDKFQTSSNNLSQLLASQTFNKTGLGYDNQVFKSTVFDYDEMFSSKSDVSMPTSPVYDSPTKPDMDLSQSNKSSTPMIKDWVFDSENKSEGEPMTTQKAPSFVPTSKHVKTPRPSVKPVNPQHVLKDKGVIDSGCSWHMTGNISYLSDFEEINGRYIAFGGNIKGGKITSKGKIKTDTECIVLSSDFKLLDDNHVLLRVPRENNMYNVDLKNIVPSGDLTCLFTKATLDEASNIEPLAKPSLSVLSALLEEPIVTYKGNQPNSSAGIQEHFDADKAGEGNVQQYVLFPLWSTGSKDPQNTNANAIFEVKEPESKVHVSPRSSAKTKKHDDKTKRKTKGKSHVELSTGVRNLSEEFEYFSNNSINRCKLLDHDW</sequence>
<evidence type="ECO:0000259" key="3">
    <source>
        <dbReference type="Pfam" id="PF22936"/>
    </source>
</evidence>
<dbReference type="SUPFAM" id="SSF57756">
    <property type="entry name" value="Retrovirus zinc finger-like domains"/>
    <property type="match status" value="1"/>
</dbReference>
<feature type="region of interest" description="Disordered" evidence="2">
    <location>
        <begin position="677"/>
        <end position="710"/>
    </location>
</feature>
<evidence type="ECO:0000313" key="4">
    <source>
        <dbReference type="EMBL" id="GEU56146.1"/>
    </source>
</evidence>
<reference evidence="4" key="1">
    <citation type="journal article" date="2019" name="Sci. Rep.">
        <title>Draft genome of Tanacetum cinerariifolium, the natural source of mosquito coil.</title>
        <authorList>
            <person name="Yamashiro T."/>
            <person name="Shiraishi A."/>
            <person name="Satake H."/>
            <person name="Nakayama K."/>
        </authorList>
    </citation>
    <scope>NUCLEOTIDE SEQUENCE</scope>
</reference>
<gene>
    <name evidence="4" type="ORF">Tci_028124</name>
</gene>
<feature type="region of interest" description="Disordered" evidence="2">
    <location>
        <begin position="453"/>
        <end position="487"/>
    </location>
</feature>
<protein>
    <recommendedName>
        <fullName evidence="3">Retrovirus-related Pol polyprotein from transposon TNT 1-94-like beta-barrel domain-containing protein</fullName>
    </recommendedName>
</protein>
<feature type="coiled-coil region" evidence="1">
    <location>
        <begin position="346"/>
        <end position="373"/>
    </location>
</feature>
<feature type="domain" description="Retrovirus-related Pol polyprotein from transposon TNT 1-94-like beta-barrel" evidence="3">
    <location>
        <begin position="496"/>
        <end position="544"/>
    </location>
</feature>
<dbReference type="InterPro" id="IPR036875">
    <property type="entry name" value="Znf_CCHC_sf"/>
</dbReference>
<dbReference type="Gene3D" id="4.10.60.10">
    <property type="entry name" value="Zinc finger, CCHC-type"/>
    <property type="match status" value="1"/>
</dbReference>
<accession>A0A6L2L3J1</accession>
<dbReference type="AlphaFoldDB" id="A0A6L2L3J1"/>
<dbReference type="GO" id="GO:0008270">
    <property type="term" value="F:zinc ion binding"/>
    <property type="evidence" value="ECO:0007669"/>
    <property type="project" value="InterPro"/>
</dbReference>
<evidence type="ECO:0000256" key="2">
    <source>
        <dbReference type="SAM" id="MobiDB-lite"/>
    </source>
</evidence>
<dbReference type="Pfam" id="PF22936">
    <property type="entry name" value="Pol_BBD"/>
    <property type="match status" value="1"/>
</dbReference>
<name>A0A6L2L3J1_TANCI</name>
<feature type="coiled-coil region" evidence="1">
    <location>
        <begin position="57"/>
        <end position="84"/>
    </location>
</feature>
<evidence type="ECO:0000256" key="1">
    <source>
        <dbReference type="SAM" id="Coils"/>
    </source>
</evidence>
<dbReference type="EMBL" id="BKCJ010003614">
    <property type="protein sequence ID" value="GEU56146.1"/>
    <property type="molecule type" value="Genomic_DNA"/>
</dbReference>
<dbReference type="InterPro" id="IPR054722">
    <property type="entry name" value="PolX-like_BBD"/>
</dbReference>